<dbReference type="Proteomes" id="UP000014977">
    <property type="component" value="Unassembled WGS sequence"/>
</dbReference>
<evidence type="ECO:0000313" key="2">
    <source>
        <dbReference type="EMBL" id="EPR31090.1"/>
    </source>
</evidence>
<feature type="domain" description="Transposase IS110-like N-terminal" evidence="1">
    <location>
        <begin position="7"/>
        <end position="117"/>
    </location>
</feature>
<dbReference type="InterPro" id="IPR002525">
    <property type="entry name" value="Transp_IS110-like_N"/>
</dbReference>
<evidence type="ECO:0000259" key="1">
    <source>
        <dbReference type="Pfam" id="PF01548"/>
    </source>
</evidence>
<dbReference type="EMBL" id="ATHJ01000146">
    <property type="protein sequence ID" value="EPR31090.1"/>
    <property type="molecule type" value="Genomic_DNA"/>
</dbReference>
<dbReference type="PANTHER" id="PTHR33055">
    <property type="entry name" value="TRANSPOSASE FOR INSERTION SEQUENCE ELEMENT IS1111A"/>
    <property type="match status" value="1"/>
</dbReference>
<organism evidence="2 3">
    <name type="scientific">Desulfococcus multivorans DSM 2059</name>
    <dbReference type="NCBI Taxonomy" id="1121405"/>
    <lineage>
        <taxon>Bacteria</taxon>
        <taxon>Pseudomonadati</taxon>
        <taxon>Thermodesulfobacteriota</taxon>
        <taxon>Desulfobacteria</taxon>
        <taxon>Desulfobacterales</taxon>
        <taxon>Desulfococcaceae</taxon>
        <taxon>Desulfococcus</taxon>
    </lineage>
</organism>
<reference evidence="2 3" key="1">
    <citation type="journal article" date="2013" name="Genome Announc.">
        <title>Draft genome sequences for three mercury-methylating, sulfate-reducing bacteria.</title>
        <authorList>
            <person name="Brown S.D."/>
            <person name="Hurt R.A.Jr."/>
            <person name="Gilmour C.C."/>
            <person name="Elias D.A."/>
        </authorList>
    </citation>
    <scope>NUCLEOTIDE SEQUENCE [LARGE SCALE GENOMIC DNA]</scope>
    <source>
        <strain evidence="2 3">DSM 2059</strain>
    </source>
</reference>
<evidence type="ECO:0000313" key="3">
    <source>
        <dbReference type="Proteomes" id="UP000014977"/>
    </source>
</evidence>
<dbReference type="InterPro" id="IPR047650">
    <property type="entry name" value="Transpos_IS110"/>
</dbReference>
<dbReference type="GO" id="GO:0004803">
    <property type="term" value="F:transposase activity"/>
    <property type="evidence" value="ECO:0007669"/>
    <property type="project" value="InterPro"/>
</dbReference>
<gene>
    <name evidence="2" type="ORF">dsmv_3685</name>
</gene>
<dbReference type="RefSeq" id="WP_020878853.1">
    <property type="nucleotide sequence ID" value="NZ_ATHJ01000146.1"/>
</dbReference>
<keyword evidence="3" id="KW-1185">Reference proteome</keyword>
<protein>
    <submittedName>
        <fullName evidence="2">Transposase IS111A/IS1328/IS1533</fullName>
    </submittedName>
</protein>
<dbReference type="eggNOG" id="COG3547">
    <property type="taxonomic scope" value="Bacteria"/>
</dbReference>
<dbReference type="GO" id="GO:0006313">
    <property type="term" value="P:DNA transposition"/>
    <property type="evidence" value="ECO:0007669"/>
    <property type="project" value="InterPro"/>
</dbReference>
<dbReference type="AlphaFoldDB" id="S7T3K4"/>
<dbReference type="GO" id="GO:0003677">
    <property type="term" value="F:DNA binding"/>
    <property type="evidence" value="ECO:0007669"/>
    <property type="project" value="InterPro"/>
</dbReference>
<name>S7T3K4_DESML</name>
<dbReference type="OrthoDB" id="5422850at2"/>
<feature type="non-terminal residue" evidence="2">
    <location>
        <position position="118"/>
    </location>
</feature>
<proteinExistence type="predicted"/>
<comment type="caution">
    <text evidence="2">The sequence shown here is derived from an EMBL/GenBank/DDBJ whole genome shotgun (WGS) entry which is preliminary data.</text>
</comment>
<accession>S7T3K4</accession>
<dbReference type="Pfam" id="PF01548">
    <property type="entry name" value="DEDD_Tnp_IS110"/>
    <property type="match status" value="1"/>
</dbReference>
<sequence length="118" mass="12969">MNTVKFIGMDVHKNSITIAIAEEGSRDPVRVYGAINNDFEALDKFCRKMVSTASELHFVYEAGPCGYGIHRHLTGKGFSCMVAAPSMIPKKSGDRIKNDTRDAKTLARLHRAGELTAI</sequence>